<keyword evidence="4 12" id="KW-0479">Metal-binding</keyword>
<dbReference type="PANTHER" id="PTHR43520">
    <property type="entry name" value="ATP7, ISOFORM B"/>
    <property type="match status" value="1"/>
</dbReference>
<feature type="transmembrane region" description="Helical" evidence="12">
    <location>
        <begin position="201"/>
        <end position="220"/>
    </location>
</feature>
<dbReference type="GO" id="GO:0016887">
    <property type="term" value="F:ATP hydrolysis activity"/>
    <property type="evidence" value="ECO:0007669"/>
    <property type="project" value="InterPro"/>
</dbReference>
<feature type="transmembrane region" description="Helical" evidence="12">
    <location>
        <begin position="98"/>
        <end position="118"/>
    </location>
</feature>
<dbReference type="SUPFAM" id="SSF81653">
    <property type="entry name" value="Calcium ATPase, transduction domain A"/>
    <property type="match status" value="1"/>
</dbReference>
<dbReference type="SFLD" id="SFLDF00027">
    <property type="entry name" value="p-type_atpase"/>
    <property type="match status" value="1"/>
</dbReference>
<protein>
    <recommendedName>
        <fullName evidence="11">Cation-transporting P-type ATPase B</fullName>
    </recommendedName>
</protein>
<feature type="transmembrane region" description="Helical" evidence="12">
    <location>
        <begin position="124"/>
        <end position="143"/>
    </location>
</feature>
<dbReference type="SUPFAM" id="SSF56784">
    <property type="entry name" value="HAD-like"/>
    <property type="match status" value="1"/>
</dbReference>
<dbReference type="Gene3D" id="3.40.50.1000">
    <property type="entry name" value="HAD superfamily/HAD-like"/>
    <property type="match status" value="1"/>
</dbReference>
<dbReference type="RefSeq" id="WP_154755559.1">
    <property type="nucleotide sequence ID" value="NZ_WMBA01000005.1"/>
</dbReference>
<feature type="transmembrane region" description="Helical" evidence="12">
    <location>
        <begin position="387"/>
        <end position="412"/>
    </location>
</feature>
<feature type="transmembrane region" description="Helical" evidence="12">
    <location>
        <begin position="697"/>
        <end position="713"/>
    </location>
</feature>
<dbReference type="Proteomes" id="UP000440096">
    <property type="component" value="Unassembled WGS sequence"/>
</dbReference>
<dbReference type="CDD" id="cd00371">
    <property type="entry name" value="HMA"/>
    <property type="match status" value="1"/>
</dbReference>
<keyword evidence="3 12" id="KW-0812">Transmembrane</keyword>
<gene>
    <name evidence="14" type="ORF">GKO32_04785</name>
</gene>
<keyword evidence="6 12" id="KW-0067">ATP-binding</keyword>
<dbReference type="SUPFAM" id="SSF81665">
    <property type="entry name" value="Calcium ATPase, transmembrane domain M"/>
    <property type="match status" value="1"/>
</dbReference>
<evidence type="ECO:0000256" key="10">
    <source>
        <dbReference type="ARBA" id="ARBA00049360"/>
    </source>
</evidence>
<dbReference type="GO" id="GO:0055070">
    <property type="term" value="P:copper ion homeostasis"/>
    <property type="evidence" value="ECO:0007669"/>
    <property type="project" value="TreeGrafter"/>
</dbReference>
<dbReference type="CDD" id="cd02094">
    <property type="entry name" value="P-type_ATPase_Cu-like"/>
    <property type="match status" value="1"/>
</dbReference>
<dbReference type="FunFam" id="2.70.150.10:FF:000002">
    <property type="entry name" value="Copper-transporting ATPase 1, putative"/>
    <property type="match status" value="1"/>
</dbReference>
<dbReference type="InterPro" id="IPR023299">
    <property type="entry name" value="ATPase_P-typ_cyto_dom_N"/>
</dbReference>
<dbReference type="NCBIfam" id="TIGR01525">
    <property type="entry name" value="ATPase-IB_hvy"/>
    <property type="match status" value="1"/>
</dbReference>
<dbReference type="InterPro" id="IPR027256">
    <property type="entry name" value="P-typ_ATPase_IB"/>
</dbReference>
<evidence type="ECO:0000256" key="1">
    <source>
        <dbReference type="ARBA" id="ARBA00004651"/>
    </source>
</evidence>
<dbReference type="InterPro" id="IPR018303">
    <property type="entry name" value="ATPase_P-typ_P_site"/>
</dbReference>
<evidence type="ECO:0000256" key="5">
    <source>
        <dbReference type="ARBA" id="ARBA00022741"/>
    </source>
</evidence>
<dbReference type="PANTHER" id="PTHR43520:SF8">
    <property type="entry name" value="P-TYPE CU(+) TRANSPORTER"/>
    <property type="match status" value="1"/>
</dbReference>
<dbReference type="EMBL" id="WMBA01000005">
    <property type="protein sequence ID" value="MTD53299.1"/>
    <property type="molecule type" value="Genomic_DNA"/>
</dbReference>
<keyword evidence="7" id="KW-1278">Translocase</keyword>
<comment type="similarity">
    <text evidence="2 12">Belongs to the cation transport ATPase (P-type) (TC 3.A.3) family. Type IB subfamily.</text>
</comment>
<keyword evidence="15" id="KW-1185">Reference proteome</keyword>
<comment type="subcellular location">
    <subcellularLocation>
        <location evidence="1">Cell membrane</location>
        <topology evidence="1">Multi-pass membrane protein</topology>
    </subcellularLocation>
</comment>
<evidence type="ECO:0000256" key="6">
    <source>
        <dbReference type="ARBA" id="ARBA00022840"/>
    </source>
</evidence>
<dbReference type="InterPro" id="IPR008250">
    <property type="entry name" value="ATPase_P-typ_transduc_dom_A_sf"/>
</dbReference>
<dbReference type="PROSITE" id="PS50846">
    <property type="entry name" value="HMA_2"/>
    <property type="match status" value="1"/>
</dbReference>
<dbReference type="GO" id="GO:0005524">
    <property type="term" value="F:ATP binding"/>
    <property type="evidence" value="ECO:0007669"/>
    <property type="project" value="UniProtKB-UniRule"/>
</dbReference>
<dbReference type="Gene3D" id="2.70.150.10">
    <property type="entry name" value="Calcium-transporting ATPase, cytoplasmic transduction domain A"/>
    <property type="match status" value="1"/>
</dbReference>
<feature type="transmembrane region" description="Helical" evidence="12">
    <location>
        <begin position="354"/>
        <end position="375"/>
    </location>
</feature>
<dbReference type="PROSITE" id="PS01047">
    <property type="entry name" value="HMA_1"/>
    <property type="match status" value="1"/>
</dbReference>
<reference evidence="14 15" key="1">
    <citation type="submission" date="2019-11" db="EMBL/GenBank/DDBJ databases">
        <title>Draft genome of Amycolatopsis RM579.</title>
        <authorList>
            <person name="Duangmal K."/>
            <person name="Mingma R."/>
        </authorList>
    </citation>
    <scope>NUCLEOTIDE SEQUENCE [LARGE SCALE GENOMIC DNA]</scope>
    <source>
        <strain evidence="14 15">RM579</strain>
    </source>
</reference>
<dbReference type="InterPro" id="IPR001757">
    <property type="entry name" value="P_typ_ATPase"/>
</dbReference>
<dbReference type="OrthoDB" id="7059309at2"/>
<dbReference type="InterPro" id="IPR044492">
    <property type="entry name" value="P_typ_ATPase_HD_dom"/>
</dbReference>
<dbReference type="Pfam" id="PF00122">
    <property type="entry name" value="E1-E2_ATPase"/>
    <property type="match status" value="1"/>
</dbReference>
<feature type="domain" description="HMA" evidence="13">
    <location>
        <begin position="12"/>
        <end position="76"/>
    </location>
</feature>
<evidence type="ECO:0000313" key="15">
    <source>
        <dbReference type="Proteomes" id="UP000440096"/>
    </source>
</evidence>
<name>A0A6N7YY73_9PSEU</name>
<evidence type="ECO:0000256" key="8">
    <source>
        <dbReference type="ARBA" id="ARBA00022989"/>
    </source>
</evidence>
<keyword evidence="9 12" id="KW-0472">Membrane</keyword>
<keyword evidence="8 12" id="KW-1133">Transmembrane helix</keyword>
<dbReference type="SUPFAM" id="SSF55008">
    <property type="entry name" value="HMA, heavy metal-associated domain"/>
    <property type="match status" value="1"/>
</dbReference>
<accession>A0A6N7YY73</accession>
<dbReference type="NCBIfam" id="TIGR01494">
    <property type="entry name" value="ATPase_P-type"/>
    <property type="match status" value="1"/>
</dbReference>
<dbReference type="Gene3D" id="3.40.1110.10">
    <property type="entry name" value="Calcium-transporting ATPase, cytoplasmic domain N"/>
    <property type="match status" value="1"/>
</dbReference>
<keyword evidence="12" id="KW-1003">Cell membrane</keyword>
<dbReference type="InterPro" id="IPR059000">
    <property type="entry name" value="ATPase_P-type_domA"/>
</dbReference>
<sequence>MTAAAPVTGEVHTIELAVTGMTCAACSARVERTLNKLDGVRASVNYATERATVQVPAGLGDEVLVERIRKAGYGARVRGADDDEDLTLRRVRDLRRRLIVAAVLAVPLGDLSITLALVPSLRFPGWQLLCFGLAAPVVFWAAWPFHRATVRNLRHFSSTMDTLVSLGVLASFAWSAWATVFGGHEPGYWVGFGSTAAGADAIYLDVAAGVTTFLLAGRYFESRSRRNAAGLLAALDALAAKEVRVLRDGSEQMVPVGELAVGDLFVVKPGEVLAADGTVHSGSSTVDVSAVTGEPVPAEAAPGDRVIGASVNRDGRLVVRATAVGSHTQLAQMTALAERAQARKASVQRLVDRICAVFVPVVLTLALLTLGGWLLTGHPVRDAFTAAVSVLIIACPCALGLATPTALMAGVGRGAQLGILIKGPDALEAARRIDTVVLDKTGTVTTGRMTVTTCHPAAGRSRGELLWFAGAAESGSEHAIAAAVVEAARAELAELPEITAFTALPGLGAEAIVDGHAVLVGSPRLFGERAVAISGEFAAQVDAAHAAGAVPVLVAVDGEVAGLVEVRDVVKPSAAAAVAALRARGLRTVLLTGDHEIAARAVGAEIGIDEVRAGVLPAEKAREIEALRATGTRVAMVGDGINDGPALAAADLGMAMARGSDIALRSADLVLVRDDLRVVPDAIRLAEGTLRIIRGNLAWAFGYNVAALPLAAFGLLNPLIAGAAMSLSSVLVVSNSLRLRSFTPDGPAD</sequence>
<proteinExistence type="inferred from homology"/>
<evidence type="ECO:0000256" key="11">
    <source>
        <dbReference type="ARBA" id="ARBA00074171"/>
    </source>
</evidence>
<dbReference type="Pfam" id="PF00403">
    <property type="entry name" value="HMA"/>
    <property type="match status" value="1"/>
</dbReference>
<evidence type="ECO:0000256" key="9">
    <source>
        <dbReference type="ARBA" id="ARBA00023136"/>
    </source>
</evidence>
<dbReference type="InterPro" id="IPR023298">
    <property type="entry name" value="ATPase_P-typ_TM_dom_sf"/>
</dbReference>
<dbReference type="NCBIfam" id="TIGR01511">
    <property type="entry name" value="ATPase-IB1_Cu"/>
    <property type="match status" value="1"/>
</dbReference>
<dbReference type="GO" id="GO:0043682">
    <property type="term" value="F:P-type divalent copper transporter activity"/>
    <property type="evidence" value="ECO:0007669"/>
    <property type="project" value="TreeGrafter"/>
</dbReference>
<dbReference type="PROSITE" id="PS00154">
    <property type="entry name" value="ATPASE_E1_E2"/>
    <property type="match status" value="1"/>
</dbReference>
<evidence type="ECO:0000259" key="13">
    <source>
        <dbReference type="PROSITE" id="PS50846"/>
    </source>
</evidence>
<dbReference type="InterPro" id="IPR036163">
    <property type="entry name" value="HMA_dom_sf"/>
</dbReference>
<organism evidence="14 15">
    <name type="scientific">Amycolatopsis pithecellobii</name>
    <dbReference type="NCBI Taxonomy" id="664692"/>
    <lineage>
        <taxon>Bacteria</taxon>
        <taxon>Bacillati</taxon>
        <taxon>Actinomycetota</taxon>
        <taxon>Actinomycetes</taxon>
        <taxon>Pseudonocardiales</taxon>
        <taxon>Pseudonocardiaceae</taxon>
        <taxon>Amycolatopsis</taxon>
    </lineage>
</organism>
<dbReference type="InterPro" id="IPR017969">
    <property type="entry name" value="Heavy-metal-associated_CS"/>
</dbReference>
<dbReference type="AlphaFoldDB" id="A0A6N7YY73"/>
<evidence type="ECO:0000256" key="12">
    <source>
        <dbReference type="RuleBase" id="RU362081"/>
    </source>
</evidence>
<evidence type="ECO:0000313" key="14">
    <source>
        <dbReference type="EMBL" id="MTD53299.1"/>
    </source>
</evidence>
<evidence type="ECO:0000256" key="2">
    <source>
        <dbReference type="ARBA" id="ARBA00006024"/>
    </source>
</evidence>
<dbReference type="SFLD" id="SFLDS00003">
    <property type="entry name" value="Haloacid_Dehalogenase"/>
    <property type="match status" value="1"/>
</dbReference>
<keyword evidence="5 12" id="KW-0547">Nucleotide-binding</keyword>
<dbReference type="InterPro" id="IPR036412">
    <property type="entry name" value="HAD-like_sf"/>
</dbReference>
<evidence type="ECO:0000256" key="3">
    <source>
        <dbReference type="ARBA" id="ARBA00022692"/>
    </source>
</evidence>
<dbReference type="FunFam" id="3.30.70.100:FF:000005">
    <property type="entry name" value="Copper-exporting P-type ATPase A"/>
    <property type="match status" value="1"/>
</dbReference>
<evidence type="ECO:0000256" key="7">
    <source>
        <dbReference type="ARBA" id="ARBA00022967"/>
    </source>
</evidence>
<evidence type="ECO:0000256" key="4">
    <source>
        <dbReference type="ARBA" id="ARBA00022723"/>
    </source>
</evidence>
<comment type="catalytic activity">
    <reaction evidence="10">
        <text>ATP + H2O = ADP + phosphate + H(+)</text>
        <dbReference type="Rhea" id="RHEA:13065"/>
        <dbReference type="ChEBI" id="CHEBI:15377"/>
        <dbReference type="ChEBI" id="CHEBI:15378"/>
        <dbReference type="ChEBI" id="CHEBI:30616"/>
        <dbReference type="ChEBI" id="CHEBI:43474"/>
        <dbReference type="ChEBI" id="CHEBI:456216"/>
    </reaction>
</comment>
<dbReference type="InterPro" id="IPR006121">
    <property type="entry name" value="HMA_dom"/>
</dbReference>
<dbReference type="Gene3D" id="3.30.70.100">
    <property type="match status" value="1"/>
</dbReference>
<dbReference type="SFLD" id="SFLDG00002">
    <property type="entry name" value="C1.7:_P-type_atpase_like"/>
    <property type="match status" value="1"/>
</dbReference>
<dbReference type="Pfam" id="PF00702">
    <property type="entry name" value="Hydrolase"/>
    <property type="match status" value="1"/>
</dbReference>
<dbReference type="PRINTS" id="PR00940">
    <property type="entry name" value="CATPATPASEA"/>
</dbReference>
<dbReference type="InterPro" id="IPR023214">
    <property type="entry name" value="HAD_sf"/>
</dbReference>
<dbReference type="GO" id="GO:0005507">
    <property type="term" value="F:copper ion binding"/>
    <property type="evidence" value="ECO:0007669"/>
    <property type="project" value="TreeGrafter"/>
</dbReference>
<dbReference type="PRINTS" id="PR00119">
    <property type="entry name" value="CATATPASE"/>
</dbReference>
<dbReference type="InterPro" id="IPR000579">
    <property type="entry name" value="Cation-trans_P-type_ATPase_A/B"/>
</dbReference>
<dbReference type="GO" id="GO:0005886">
    <property type="term" value="C:plasma membrane"/>
    <property type="evidence" value="ECO:0007669"/>
    <property type="project" value="UniProtKB-SubCell"/>
</dbReference>
<comment type="caution">
    <text evidence="14">The sequence shown here is derived from an EMBL/GenBank/DDBJ whole genome shotgun (WGS) entry which is preliminary data.</text>
</comment>
<feature type="transmembrane region" description="Helical" evidence="12">
    <location>
        <begin position="163"/>
        <end position="181"/>
    </location>
</feature>